<reference evidence="2 3" key="1">
    <citation type="journal article" date="2010" name="Cell">
        <title>The genome of Naegleria gruberi illuminates early eukaryotic versatility.</title>
        <authorList>
            <person name="Fritz-Laylin L.K."/>
            <person name="Prochnik S.E."/>
            <person name="Ginger M.L."/>
            <person name="Dacks J.B."/>
            <person name="Carpenter M.L."/>
            <person name="Field M.C."/>
            <person name="Kuo A."/>
            <person name="Paredez A."/>
            <person name="Chapman J."/>
            <person name="Pham J."/>
            <person name="Shu S."/>
            <person name="Neupane R."/>
            <person name="Cipriano M."/>
            <person name="Mancuso J."/>
            <person name="Tu H."/>
            <person name="Salamov A."/>
            <person name="Lindquist E."/>
            <person name="Shapiro H."/>
            <person name="Lucas S."/>
            <person name="Grigoriev I.V."/>
            <person name="Cande W.Z."/>
            <person name="Fulton C."/>
            <person name="Rokhsar D.S."/>
            <person name="Dawson S.C."/>
        </authorList>
    </citation>
    <scope>NUCLEOTIDE SEQUENCE [LARGE SCALE GENOMIC DNA]</scope>
    <source>
        <strain evidence="2 3">NEG-M</strain>
    </source>
</reference>
<sequence>MSAIQLLLSSGVFLYEVIPFLVEEKTPKKPVNLDGAEEEYSDKEPIEEETEESIAETSWQRLSYLVSLRLVCKDWNDGFVNASDFWNQFMIKNLENSMKARGNDEKIEIEFPNKDDKNSFMLNCIRNSFLARNTIDHLTEWDQYKYEQTYVYNPAILNEFNDELISEMIRLVSPFIFIEKLDISTYSYDQSDVEINFTIANIQGTTQLTKLFFTVYRCDYGNGNGDLLRSNKITMDEGTVTLVETEILSQNQETDEGSWIKRFTNSDKNIIKEVMEKIGLRDLNAIEMDESYRIQAIIQGIERGKSKAVDYNNLTTTLDNPLNMDIYRDESTCTEMIQSRLNRFNISFDDYERYYKPSGSSFDMFLTQSLILSLEMYKFMSSEVSSEYQTHENDLLPEKYMEYWPNKSYMSQVKILVGKKLMERKIGIRIESSSGWYQFVKNNTNNQEFSKKESNDASVSITCFHDGLTLSEPSMGNDIPVIHSYSNPKYRGSSIKIHDININPNGGGYLLSPDDVVIDTKNYYFEKFYEDNYLLTSIRYGLRVCIPNQTQLSGLFVRLELVDDRTNVEVTCVKRERAGKRVLKGKTKEEFDLSKHGNLKAKLDFRFRETSSDNVVEWFRLNVHILMDNQKLLTFSSEPFRTSVRSPTKKSTRQALAPPLNPTIVQMGLVGNSTTSSSRRSLDDEDDEDQYDNDEEDDNDQQVDETNASSSPPPQQKKVKGVISQTSASAYQTPPPPQQGFPFYPSYAQQVPPRQ</sequence>
<dbReference type="GeneID" id="8848185"/>
<dbReference type="AlphaFoldDB" id="D2V3F9"/>
<evidence type="ECO:0000256" key="1">
    <source>
        <dbReference type="SAM" id="MobiDB-lite"/>
    </source>
</evidence>
<protein>
    <submittedName>
        <fullName evidence="2">Predicted protein</fullName>
    </submittedName>
</protein>
<evidence type="ECO:0000313" key="3">
    <source>
        <dbReference type="Proteomes" id="UP000006671"/>
    </source>
</evidence>
<dbReference type="InParanoid" id="D2V3F9"/>
<dbReference type="RefSeq" id="XP_002681508.1">
    <property type="nucleotide sequence ID" value="XM_002681462.1"/>
</dbReference>
<dbReference type="Proteomes" id="UP000006671">
    <property type="component" value="Unassembled WGS sequence"/>
</dbReference>
<accession>D2V3F9</accession>
<feature type="region of interest" description="Disordered" evidence="1">
    <location>
        <begin position="640"/>
        <end position="755"/>
    </location>
</feature>
<dbReference type="VEuPathDB" id="AmoebaDB:NAEGRDRAFT_46382"/>
<feature type="compositionally biased region" description="Acidic residues" evidence="1">
    <location>
        <begin position="683"/>
        <end position="703"/>
    </location>
</feature>
<feature type="compositionally biased region" description="Acidic residues" evidence="1">
    <location>
        <begin position="35"/>
        <end position="52"/>
    </location>
</feature>
<dbReference type="EMBL" id="GG738850">
    <property type="protein sequence ID" value="EFC48764.1"/>
    <property type="molecule type" value="Genomic_DNA"/>
</dbReference>
<keyword evidence="3" id="KW-1185">Reference proteome</keyword>
<dbReference type="KEGG" id="ngr:NAEGRDRAFT_46382"/>
<evidence type="ECO:0000313" key="2">
    <source>
        <dbReference type="EMBL" id="EFC48764.1"/>
    </source>
</evidence>
<organism evidence="3">
    <name type="scientific">Naegleria gruberi</name>
    <name type="common">Amoeba</name>
    <dbReference type="NCBI Taxonomy" id="5762"/>
    <lineage>
        <taxon>Eukaryota</taxon>
        <taxon>Discoba</taxon>
        <taxon>Heterolobosea</taxon>
        <taxon>Tetramitia</taxon>
        <taxon>Eutetramitia</taxon>
        <taxon>Vahlkampfiidae</taxon>
        <taxon>Naegleria</taxon>
    </lineage>
</organism>
<gene>
    <name evidence="2" type="ORF">NAEGRDRAFT_46382</name>
</gene>
<feature type="region of interest" description="Disordered" evidence="1">
    <location>
        <begin position="32"/>
        <end position="52"/>
    </location>
</feature>
<proteinExistence type="predicted"/>
<name>D2V3F9_NAEGR</name>